<comment type="catalytic activity">
    <reaction evidence="4">
        <text>N-terminal L-aspartyl-[protein] + L-leucyl-tRNA(Leu) = N-terminal L-leucyl-L-aspartyl-[protein] + tRNA(Leu) + H(+)</text>
        <dbReference type="Rhea" id="RHEA:50420"/>
        <dbReference type="Rhea" id="RHEA-COMP:9613"/>
        <dbReference type="Rhea" id="RHEA-COMP:9622"/>
        <dbReference type="Rhea" id="RHEA-COMP:12669"/>
        <dbReference type="Rhea" id="RHEA-COMP:12674"/>
        <dbReference type="ChEBI" id="CHEBI:15378"/>
        <dbReference type="ChEBI" id="CHEBI:64720"/>
        <dbReference type="ChEBI" id="CHEBI:78442"/>
        <dbReference type="ChEBI" id="CHEBI:78494"/>
        <dbReference type="ChEBI" id="CHEBI:133042"/>
        <dbReference type="EC" id="2.3.2.29"/>
    </reaction>
</comment>
<evidence type="ECO:0000256" key="3">
    <source>
        <dbReference type="ARBA" id="ARBA00023315"/>
    </source>
</evidence>
<evidence type="ECO:0000256" key="4">
    <source>
        <dbReference type="HAMAP-Rule" id="MF_00689"/>
    </source>
</evidence>
<keyword evidence="8" id="KW-1185">Reference proteome</keyword>
<accession>R4YTT0</accession>
<dbReference type="EC" id="2.3.2.29" evidence="4"/>
<dbReference type="InterPro" id="IPR007471">
    <property type="entry name" value="N-end_Aminoacyl_Trfase_N"/>
</dbReference>
<dbReference type="PANTHER" id="PTHR21367">
    <property type="entry name" value="ARGININE-TRNA-PROTEIN TRANSFERASE 1"/>
    <property type="match status" value="1"/>
</dbReference>
<dbReference type="KEGG" id="oai:OLEAN_C18680"/>
<evidence type="ECO:0000256" key="2">
    <source>
        <dbReference type="ARBA" id="ARBA00022679"/>
    </source>
</evidence>
<dbReference type="GO" id="GO:0071596">
    <property type="term" value="P:ubiquitin-dependent protein catabolic process via the N-end rule pathway"/>
    <property type="evidence" value="ECO:0007669"/>
    <property type="project" value="InterPro"/>
</dbReference>
<evidence type="ECO:0000256" key="1">
    <source>
        <dbReference type="ARBA" id="ARBA00022490"/>
    </source>
</evidence>
<evidence type="ECO:0000259" key="6">
    <source>
        <dbReference type="Pfam" id="PF04377"/>
    </source>
</evidence>
<dbReference type="GO" id="GO:0005737">
    <property type="term" value="C:cytoplasm"/>
    <property type="evidence" value="ECO:0007669"/>
    <property type="project" value="UniProtKB-SubCell"/>
</dbReference>
<dbReference type="Pfam" id="PF04377">
    <property type="entry name" value="ATE_C"/>
    <property type="match status" value="1"/>
</dbReference>
<dbReference type="NCBIfam" id="NF002346">
    <property type="entry name" value="PRK01305.2-3"/>
    <property type="match status" value="1"/>
</dbReference>
<dbReference type="STRING" id="698738.OLEAN_C18680"/>
<dbReference type="InterPro" id="IPR030700">
    <property type="entry name" value="N-end_Aminoacyl_Trfase"/>
</dbReference>
<evidence type="ECO:0000313" key="8">
    <source>
        <dbReference type="Proteomes" id="UP000032749"/>
    </source>
</evidence>
<dbReference type="GO" id="GO:0008914">
    <property type="term" value="F:leucyl-tRNA--protein transferase activity"/>
    <property type="evidence" value="ECO:0007669"/>
    <property type="project" value="UniProtKB-UniRule"/>
</dbReference>
<keyword evidence="3 4" id="KW-0012">Acyltransferase</keyword>
<feature type="domain" description="N-end rule aminoacyl transferase C-terminal" evidence="6">
    <location>
        <begin position="99"/>
        <end position="221"/>
    </location>
</feature>
<dbReference type="InterPro" id="IPR007472">
    <property type="entry name" value="N-end_Aminoacyl_Trfase_C"/>
</dbReference>
<comment type="function">
    <text evidence="4">Functions in the N-end rule pathway of protein degradation where it conjugates Leu from its aminoacyl-tRNA to the N-termini of proteins containing an N-terminal aspartate or glutamate.</text>
</comment>
<dbReference type="GO" id="GO:0004057">
    <property type="term" value="F:arginyl-tRNA--protein transferase activity"/>
    <property type="evidence" value="ECO:0007669"/>
    <property type="project" value="InterPro"/>
</dbReference>
<keyword evidence="2 4" id="KW-0808">Transferase</keyword>
<comment type="similarity">
    <text evidence="4">Belongs to the R-transferase family. Bpt subfamily.</text>
</comment>
<comment type="subcellular location">
    <subcellularLocation>
        <location evidence="4">Cytoplasm</location>
    </subcellularLocation>
</comment>
<dbReference type="NCBIfam" id="NF002341">
    <property type="entry name" value="PRK01305.1-1"/>
    <property type="match status" value="1"/>
</dbReference>
<proteinExistence type="inferred from homology"/>
<organism evidence="7 8">
    <name type="scientific">Oleispira antarctica RB-8</name>
    <dbReference type="NCBI Taxonomy" id="698738"/>
    <lineage>
        <taxon>Bacteria</taxon>
        <taxon>Pseudomonadati</taxon>
        <taxon>Pseudomonadota</taxon>
        <taxon>Gammaproteobacteria</taxon>
        <taxon>Oceanospirillales</taxon>
        <taxon>Oceanospirillaceae</taxon>
        <taxon>Oleispira</taxon>
    </lineage>
</organism>
<dbReference type="HOGENOM" id="CLU_077607_0_0_6"/>
<dbReference type="Gene3D" id="3.40.630.30">
    <property type="match status" value="1"/>
</dbReference>
<dbReference type="InterPro" id="IPR016181">
    <property type="entry name" value="Acyl_CoA_acyltransferase"/>
</dbReference>
<comment type="catalytic activity">
    <reaction evidence="4">
        <text>N-terminal L-glutamyl-[protein] + L-leucyl-tRNA(Leu) = N-terminal L-leucyl-L-glutamyl-[protein] + tRNA(Leu) + H(+)</text>
        <dbReference type="Rhea" id="RHEA:50412"/>
        <dbReference type="Rhea" id="RHEA-COMP:9613"/>
        <dbReference type="Rhea" id="RHEA-COMP:9622"/>
        <dbReference type="Rhea" id="RHEA-COMP:12664"/>
        <dbReference type="Rhea" id="RHEA-COMP:12668"/>
        <dbReference type="ChEBI" id="CHEBI:15378"/>
        <dbReference type="ChEBI" id="CHEBI:64721"/>
        <dbReference type="ChEBI" id="CHEBI:78442"/>
        <dbReference type="ChEBI" id="CHEBI:78494"/>
        <dbReference type="ChEBI" id="CHEBI:133041"/>
        <dbReference type="EC" id="2.3.2.29"/>
    </reaction>
</comment>
<reference evidence="7 8" key="1">
    <citation type="journal article" date="2013" name="Nat. Commun.">
        <title>Genome sequence and functional genomic analysis of the oil-degrading bacterium Oleispira antarctica.</title>
        <authorList>
            <person name="Kube M."/>
            <person name="Chernikova T.N."/>
            <person name="Al-Ramahi Y."/>
            <person name="Beloqui A."/>
            <person name="Lopez-Cortez N."/>
            <person name="Guazzaroni M.E."/>
            <person name="Heipieper H.J."/>
            <person name="Klages S."/>
            <person name="Kotsyurbenko O.R."/>
            <person name="Langer I."/>
            <person name="Nechitaylo T.Y."/>
            <person name="Lunsdorf H."/>
            <person name="Fernandez M."/>
            <person name="Juarez S."/>
            <person name="Ciordia S."/>
            <person name="Singer A."/>
            <person name="Kagan O."/>
            <person name="Egorova O."/>
            <person name="Petit P.A."/>
            <person name="Stogios P."/>
            <person name="Kim Y."/>
            <person name="Tchigvintsev A."/>
            <person name="Flick R."/>
            <person name="Denaro R."/>
            <person name="Genovese M."/>
            <person name="Albar J.P."/>
            <person name="Reva O.N."/>
            <person name="Martinez-Gomariz M."/>
            <person name="Tran H."/>
            <person name="Ferrer M."/>
            <person name="Savchenko A."/>
            <person name="Yakunin A.F."/>
            <person name="Yakimov M.M."/>
            <person name="Golyshina O.V."/>
            <person name="Reinhardt R."/>
            <person name="Golyshin P.N."/>
        </authorList>
    </citation>
    <scope>NUCLEOTIDE SEQUENCE [LARGE SCALE GENOMIC DNA]</scope>
</reference>
<evidence type="ECO:0000259" key="5">
    <source>
        <dbReference type="Pfam" id="PF04376"/>
    </source>
</evidence>
<dbReference type="EMBL" id="FO203512">
    <property type="protein sequence ID" value="CCK76044.1"/>
    <property type="molecule type" value="Genomic_DNA"/>
</dbReference>
<dbReference type="AlphaFoldDB" id="R4YTT0"/>
<dbReference type="SUPFAM" id="SSF55729">
    <property type="entry name" value="Acyl-CoA N-acyltransferases (Nat)"/>
    <property type="match status" value="1"/>
</dbReference>
<dbReference type="PIRSF" id="PIRSF037208">
    <property type="entry name" value="ATE_pro_prd"/>
    <property type="match status" value="1"/>
</dbReference>
<dbReference type="InterPro" id="IPR017138">
    <property type="entry name" value="Asp_Glu_LeuTrfase"/>
</dbReference>
<protein>
    <recommendedName>
        <fullName evidence="4">Aspartate/glutamate leucyltransferase</fullName>
        <ecNumber evidence="4">2.3.2.29</ecNumber>
    </recommendedName>
</protein>
<dbReference type="Pfam" id="PF04376">
    <property type="entry name" value="ATE_N"/>
    <property type="match status" value="1"/>
</dbReference>
<name>R4YTT0_OLEAN</name>
<feature type="domain" description="N-end aminoacyl transferase N-terminal" evidence="5">
    <location>
        <begin position="9"/>
        <end position="79"/>
    </location>
</feature>
<gene>
    <name evidence="7" type="primary">ate</name>
    <name evidence="4" type="synonym">bpt</name>
    <name evidence="7" type="ORF">OLEAN_C18680</name>
</gene>
<dbReference type="HAMAP" id="MF_00689">
    <property type="entry name" value="Bpt"/>
    <property type="match status" value="1"/>
</dbReference>
<evidence type="ECO:0000313" key="7">
    <source>
        <dbReference type="EMBL" id="CCK76044.1"/>
    </source>
</evidence>
<dbReference type="Proteomes" id="UP000032749">
    <property type="component" value="Chromosome"/>
</dbReference>
<keyword evidence="1 4" id="KW-0963">Cytoplasm</keyword>
<dbReference type="PANTHER" id="PTHR21367:SF1">
    <property type="entry name" value="ARGINYL-TRNA--PROTEIN TRANSFERASE 1"/>
    <property type="match status" value="1"/>
</dbReference>
<dbReference type="NCBIfam" id="NF002342">
    <property type="entry name" value="PRK01305.1-3"/>
    <property type="match status" value="1"/>
</dbReference>
<sequence length="235" mass="27503">MFYRHTEDSNCGYLPNLQSNSIFIDPDSEPSLDQLNLLHLQGFRRSGKLVYRPQCPECNACHSSRIINADFRASKNQKKAIKRNLDIRLRWVEAEFNEEHYQLYQHYIAQRHQNGEMFPASRDQYKGFLIEGHGTHKFLELRDSENSLIGCCVVDIFYDGLSAIYSYFDPEQAKRSLGRFIVLALISQGQEMGLPYTYLGYWIKNSSKMNYKADYQPLEVFDGETWRKLISNETK</sequence>